<feature type="region of interest" description="Disordered" evidence="1">
    <location>
        <begin position="47"/>
        <end position="67"/>
    </location>
</feature>
<evidence type="ECO:0000313" key="2">
    <source>
        <dbReference type="EMBL" id="WOG84260.1"/>
    </source>
</evidence>
<dbReference type="GO" id="GO:0007623">
    <property type="term" value="P:circadian rhythm"/>
    <property type="evidence" value="ECO:0007669"/>
    <property type="project" value="InterPro"/>
</dbReference>
<feature type="region of interest" description="Disordered" evidence="1">
    <location>
        <begin position="510"/>
        <end position="555"/>
    </location>
</feature>
<dbReference type="AlphaFoldDB" id="A0AAF0W6R5"/>
<dbReference type="InterPro" id="IPR039928">
    <property type="entry name" value="LNK"/>
</dbReference>
<evidence type="ECO:0000313" key="3">
    <source>
        <dbReference type="Proteomes" id="UP000077755"/>
    </source>
</evidence>
<protein>
    <recommendedName>
        <fullName evidence="4">Protein LNK2</fullName>
    </recommendedName>
</protein>
<evidence type="ECO:0008006" key="4">
    <source>
        <dbReference type="Google" id="ProtNLM"/>
    </source>
</evidence>
<dbReference type="KEGG" id="dcr:108204423"/>
<gene>
    <name evidence="2" type="ORF">DCAR_0103442</name>
</gene>
<name>A0AAF0W6R5_DAUCS</name>
<dbReference type="Proteomes" id="UP000077755">
    <property type="component" value="Chromosome 1"/>
</dbReference>
<dbReference type="EMBL" id="CP093343">
    <property type="protein sequence ID" value="WOG84260.1"/>
    <property type="molecule type" value="Genomic_DNA"/>
</dbReference>
<dbReference type="PANTHER" id="PTHR33334:SF5">
    <property type="entry name" value="PROTEIN LNK2"/>
    <property type="match status" value="1"/>
</dbReference>
<dbReference type="PANTHER" id="PTHR33334">
    <property type="entry name" value="PROTEIN LNK1"/>
    <property type="match status" value="1"/>
</dbReference>
<keyword evidence="3" id="KW-1185">Reference proteome</keyword>
<feature type="region of interest" description="Disordered" evidence="1">
    <location>
        <begin position="103"/>
        <end position="124"/>
    </location>
</feature>
<accession>A0AAF0W6R5</accession>
<feature type="compositionally biased region" description="Polar residues" evidence="1">
    <location>
        <begin position="520"/>
        <end position="540"/>
    </location>
</feature>
<reference evidence="2" key="1">
    <citation type="journal article" date="2016" name="Nat. Genet.">
        <title>A high-quality carrot genome assembly provides new insights into carotenoid accumulation and asterid genome evolution.</title>
        <authorList>
            <person name="Iorizzo M."/>
            <person name="Ellison S."/>
            <person name="Senalik D."/>
            <person name="Zeng P."/>
            <person name="Satapoomin P."/>
            <person name="Huang J."/>
            <person name="Bowman M."/>
            <person name="Iovene M."/>
            <person name="Sanseverino W."/>
            <person name="Cavagnaro P."/>
            <person name="Yildiz M."/>
            <person name="Macko-Podgorni A."/>
            <person name="Moranska E."/>
            <person name="Grzebelus E."/>
            <person name="Grzebelus D."/>
            <person name="Ashrafi H."/>
            <person name="Zheng Z."/>
            <person name="Cheng S."/>
            <person name="Spooner D."/>
            <person name="Van Deynze A."/>
            <person name="Simon P."/>
        </authorList>
    </citation>
    <scope>NUCLEOTIDE SEQUENCE</scope>
    <source>
        <tissue evidence="2">Leaf</tissue>
    </source>
</reference>
<organism evidence="2 3">
    <name type="scientific">Daucus carota subsp. sativus</name>
    <name type="common">Carrot</name>
    <dbReference type="NCBI Taxonomy" id="79200"/>
    <lineage>
        <taxon>Eukaryota</taxon>
        <taxon>Viridiplantae</taxon>
        <taxon>Streptophyta</taxon>
        <taxon>Embryophyta</taxon>
        <taxon>Tracheophyta</taxon>
        <taxon>Spermatophyta</taxon>
        <taxon>Magnoliopsida</taxon>
        <taxon>eudicotyledons</taxon>
        <taxon>Gunneridae</taxon>
        <taxon>Pentapetalae</taxon>
        <taxon>asterids</taxon>
        <taxon>campanulids</taxon>
        <taxon>Apiales</taxon>
        <taxon>Apiaceae</taxon>
        <taxon>Apioideae</taxon>
        <taxon>Scandiceae</taxon>
        <taxon>Daucinae</taxon>
        <taxon>Daucus</taxon>
        <taxon>Daucus sect. Daucus</taxon>
    </lineage>
</organism>
<evidence type="ECO:0000256" key="1">
    <source>
        <dbReference type="SAM" id="MobiDB-lite"/>
    </source>
</evidence>
<reference evidence="2" key="2">
    <citation type="submission" date="2022-03" db="EMBL/GenBank/DDBJ databases">
        <title>Draft title - Genomic analysis of global carrot germplasm unveils the trajectory of domestication and the origin of high carotenoid orange carrot.</title>
        <authorList>
            <person name="Iorizzo M."/>
            <person name="Ellison S."/>
            <person name="Senalik D."/>
            <person name="Macko-Podgorni A."/>
            <person name="Grzebelus D."/>
            <person name="Bostan H."/>
            <person name="Rolling W."/>
            <person name="Curaba J."/>
            <person name="Simon P."/>
        </authorList>
    </citation>
    <scope>NUCLEOTIDE SEQUENCE</scope>
    <source>
        <tissue evidence="2">Leaf</tissue>
    </source>
</reference>
<feature type="region of interest" description="Disordered" evidence="1">
    <location>
        <begin position="573"/>
        <end position="593"/>
    </location>
</feature>
<proteinExistence type="predicted"/>
<dbReference type="GO" id="GO:0006355">
    <property type="term" value="P:regulation of DNA-templated transcription"/>
    <property type="evidence" value="ECO:0007669"/>
    <property type="project" value="InterPro"/>
</dbReference>
<sequence length="593" mass="66543">MFDWDDQELVDILWAGAEDTSDHIVPFPRGCEELPADVPGDLIKTPQNEEIANGKMSKQKKPVSSSELDGVKQEISFEFDNNKILSVDGDSVDSWSKSLAKVSKNSRDKPTKQDGGSQILQDLSDDKESDLVGYDWHTIGSFEDLDRMFSIGDTEFGCTSLENTDELWPCSMDYSSFASGAPSTSDQCGKTEDMLDQDQPCSLGYSNMNDLTRCFPQKKLAEFKNHPFGDNKIDRDMVSKTLQVDSDFSTGKVSVPTEFSDKVDRQKYILRRRKRSGEDSKARPYQDLPKTWFSSENQFLQLEDHHAKTGQSPAFKGINRQIKFPETASSPYNKFTTALFSPSGHTHVHIQDPFTPILPQFHSSSKVPSGRSKTLNKFPASSANPLTMTPEEKIKKLRRRQQLRAMLAIQKQQKQFGHDTSESQQSIYQKYTIPDQLQLAGGNLEVDVSTLNMNSPAEQDYSGTMSLASDDCCPESAILYRLQNIVAKLDVQLRLCIRDSLCRLAQSATQRQHAKDTGSAMKQSGNYLNSLSEEGTNSDNRYARTPEGETDTNPIDRTVAHLLFHRPIELSENLETAESPRSAKMLQERTSTC</sequence>
<feature type="region of interest" description="Disordered" evidence="1">
    <location>
        <begin position="363"/>
        <end position="386"/>
    </location>
</feature>